<reference evidence="9" key="1">
    <citation type="submission" date="2017-04" db="EMBL/GenBank/DDBJ databases">
        <authorList>
            <person name="Varghese N."/>
            <person name="Submissions S."/>
        </authorList>
    </citation>
    <scope>NUCLEOTIDE SEQUENCE [LARGE SCALE GENOMIC DNA]</scope>
    <source>
        <strain evidence="9">DSM 19835</strain>
    </source>
</reference>
<feature type="transmembrane region" description="Helical" evidence="7">
    <location>
        <begin position="364"/>
        <end position="383"/>
    </location>
</feature>
<sequence length="526" mass="58583">MQTNLNGFDFTVIFFYLLGLIILGFWVGSNRKSSEDYFLAGRDLNWKIIGLSIFGTNISPMMLISSSGVAYAYGMVANNFEWLAFIFLILMAMVFLPHYLSTRISTMPEFIYKRFGAPSRNILSWIIFVQITIGVGAVLFAGSILMGQLMQWPLWLSLLLMTFISASFTITGGLKAVAITDAFQSILMIVACAILTGVGINEIGGFGKLYDLVPEDHWKLFRPADDSAYPWPAIVFGYPVMAIWYWCTNQTIVQRALGAKNLEEAQKGILFTGYLKILVPVIFFLPGIICLALHPDLKDSDDAFMTMVDNYLPNGMIGLIVAMLMAALISTVNSMLNSASTIFTLDIYQKKINRGASDNQLKKMGQLVTGLVAFVAIFIAYGLDSVDGMNLFDLINSIFSFLSPSLAAVFMLGICWKGATPKAAFYTLIIGNIPSVIIGFCYLSGWPSKEYWPHFLLITFYLFAFLMVFMIVISLFTKKTSPSSPLPTLLEAYASFGKKNNRNIWIGWAVLSLIMIGLYLFFELIL</sequence>
<evidence type="ECO:0000313" key="8">
    <source>
        <dbReference type="EMBL" id="SMG40881.1"/>
    </source>
</evidence>
<dbReference type="PANTHER" id="PTHR11819">
    <property type="entry name" value="SOLUTE CARRIER FAMILY 5"/>
    <property type="match status" value="1"/>
</dbReference>
<comment type="similarity">
    <text evidence="2 6">Belongs to the sodium:solute symporter (SSF) (TC 2.A.21) family.</text>
</comment>
<feature type="transmembrane region" description="Helical" evidence="7">
    <location>
        <begin position="268"/>
        <end position="295"/>
    </location>
</feature>
<evidence type="ECO:0000256" key="3">
    <source>
        <dbReference type="ARBA" id="ARBA00022692"/>
    </source>
</evidence>
<feature type="transmembrane region" description="Helical" evidence="7">
    <location>
        <begin position="229"/>
        <end position="247"/>
    </location>
</feature>
<evidence type="ECO:0000256" key="6">
    <source>
        <dbReference type="RuleBase" id="RU362091"/>
    </source>
</evidence>
<dbReference type="Pfam" id="PF00474">
    <property type="entry name" value="SSF"/>
    <property type="match status" value="1"/>
</dbReference>
<protein>
    <submittedName>
        <fullName evidence="8">Solute:Na+ symporter, SSS family</fullName>
    </submittedName>
</protein>
<dbReference type="AlphaFoldDB" id="A0A1X7KIT9"/>
<accession>A0A1X7KIT9</accession>
<dbReference type="InterPro" id="IPR038377">
    <property type="entry name" value="Na/Glc_symporter_sf"/>
</dbReference>
<keyword evidence="5 7" id="KW-0472">Membrane</keyword>
<feature type="transmembrane region" description="Helical" evidence="7">
    <location>
        <begin position="122"/>
        <end position="146"/>
    </location>
</feature>
<feature type="transmembrane region" description="Helical" evidence="7">
    <location>
        <begin position="423"/>
        <end position="445"/>
    </location>
</feature>
<dbReference type="GO" id="GO:0005412">
    <property type="term" value="F:D-glucose:sodium symporter activity"/>
    <property type="evidence" value="ECO:0007669"/>
    <property type="project" value="TreeGrafter"/>
</dbReference>
<dbReference type="Gene3D" id="1.20.1730.10">
    <property type="entry name" value="Sodium/glucose cotransporter"/>
    <property type="match status" value="1"/>
</dbReference>
<evidence type="ECO:0000256" key="7">
    <source>
        <dbReference type="SAM" id="Phobius"/>
    </source>
</evidence>
<dbReference type="PROSITE" id="PS50283">
    <property type="entry name" value="NA_SOLUT_SYMP_3"/>
    <property type="match status" value="1"/>
</dbReference>
<dbReference type="PANTHER" id="PTHR11819:SF195">
    <property type="entry name" value="SODIUM_GLUCOSE COTRANSPORTER 4"/>
    <property type="match status" value="1"/>
</dbReference>
<dbReference type="NCBIfam" id="TIGR00813">
    <property type="entry name" value="sss"/>
    <property type="match status" value="1"/>
</dbReference>
<dbReference type="EMBL" id="FXAO01000006">
    <property type="protein sequence ID" value="SMG40881.1"/>
    <property type="molecule type" value="Genomic_DNA"/>
</dbReference>
<feature type="transmembrane region" description="Helical" evidence="7">
    <location>
        <begin position="504"/>
        <end position="522"/>
    </location>
</feature>
<evidence type="ECO:0000313" key="9">
    <source>
        <dbReference type="Proteomes" id="UP000193420"/>
    </source>
</evidence>
<feature type="transmembrane region" description="Helical" evidence="7">
    <location>
        <begin position="6"/>
        <end position="27"/>
    </location>
</feature>
<feature type="transmembrane region" description="Helical" evidence="7">
    <location>
        <begin position="82"/>
        <end position="101"/>
    </location>
</feature>
<evidence type="ECO:0000256" key="2">
    <source>
        <dbReference type="ARBA" id="ARBA00006434"/>
    </source>
</evidence>
<dbReference type="RefSeq" id="WP_176225639.1">
    <property type="nucleotide sequence ID" value="NZ_FXAO01000006.1"/>
</dbReference>
<dbReference type="InterPro" id="IPR001734">
    <property type="entry name" value="Na/solute_symporter"/>
</dbReference>
<name>A0A1X7KIT9_9FLAO</name>
<evidence type="ECO:0000256" key="4">
    <source>
        <dbReference type="ARBA" id="ARBA00022989"/>
    </source>
</evidence>
<organism evidence="8 9">
    <name type="scientific">Arenibacter troitsensis</name>
    <dbReference type="NCBI Taxonomy" id="188872"/>
    <lineage>
        <taxon>Bacteria</taxon>
        <taxon>Pseudomonadati</taxon>
        <taxon>Bacteroidota</taxon>
        <taxon>Flavobacteriia</taxon>
        <taxon>Flavobacteriales</taxon>
        <taxon>Flavobacteriaceae</taxon>
        <taxon>Arenibacter</taxon>
    </lineage>
</organism>
<feature type="transmembrane region" description="Helical" evidence="7">
    <location>
        <begin position="395"/>
        <end position="416"/>
    </location>
</feature>
<feature type="transmembrane region" description="Helical" evidence="7">
    <location>
        <begin position="48"/>
        <end position="76"/>
    </location>
</feature>
<dbReference type="GO" id="GO:0005886">
    <property type="term" value="C:plasma membrane"/>
    <property type="evidence" value="ECO:0007669"/>
    <property type="project" value="TreeGrafter"/>
</dbReference>
<comment type="subcellular location">
    <subcellularLocation>
        <location evidence="1">Membrane</location>
        <topology evidence="1">Multi-pass membrane protein</topology>
    </subcellularLocation>
</comment>
<proteinExistence type="inferred from homology"/>
<keyword evidence="9" id="KW-1185">Reference proteome</keyword>
<dbReference type="STRING" id="188872.SAMN03080602_02919"/>
<keyword evidence="3 7" id="KW-0812">Transmembrane</keyword>
<evidence type="ECO:0000256" key="1">
    <source>
        <dbReference type="ARBA" id="ARBA00004141"/>
    </source>
</evidence>
<feature type="transmembrane region" description="Helical" evidence="7">
    <location>
        <begin position="315"/>
        <end position="343"/>
    </location>
</feature>
<dbReference type="Proteomes" id="UP000193420">
    <property type="component" value="Unassembled WGS sequence"/>
</dbReference>
<feature type="transmembrane region" description="Helical" evidence="7">
    <location>
        <begin position="186"/>
        <end position="209"/>
    </location>
</feature>
<keyword evidence="4 7" id="KW-1133">Transmembrane helix</keyword>
<evidence type="ECO:0000256" key="5">
    <source>
        <dbReference type="ARBA" id="ARBA00023136"/>
    </source>
</evidence>
<gene>
    <name evidence="8" type="ORF">SAMN03080602_02919</name>
</gene>
<feature type="transmembrane region" description="Helical" evidence="7">
    <location>
        <begin position="152"/>
        <end position="174"/>
    </location>
</feature>
<feature type="transmembrane region" description="Helical" evidence="7">
    <location>
        <begin position="451"/>
        <end position="476"/>
    </location>
</feature>